<dbReference type="RefSeq" id="XP_005827500.1">
    <property type="nucleotide sequence ID" value="XM_005827443.1"/>
</dbReference>
<name>L1IXE2_GUITC</name>
<dbReference type="EnsemblProtists" id="EKX40520">
    <property type="protein sequence ID" value="EKX40520"/>
    <property type="gene ID" value="GUITHDRAFT_142632"/>
</dbReference>
<protein>
    <submittedName>
        <fullName evidence="2 3">Uncharacterized protein</fullName>
    </submittedName>
</protein>
<accession>L1IXE2</accession>
<evidence type="ECO:0000313" key="4">
    <source>
        <dbReference type="Proteomes" id="UP000011087"/>
    </source>
</evidence>
<evidence type="ECO:0000256" key="1">
    <source>
        <dbReference type="SAM" id="MobiDB-lite"/>
    </source>
</evidence>
<reference evidence="2 4" key="1">
    <citation type="journal article" date="2012" name="Nature">
        <title>Algal genomes reveal evolutionary mosaicism and the fate of nucleomorphs.</title>
        <authorList>
            <consortium name="DOE Joint Genome Institute"/>
            <person name="Curtis B.A."/>
            <person name="Tanifuji G."/>
            <person name="Burki F."/>
            <person name="Gruber A."/>
            <person name="Irimia M."/>
            <person name="Maruyama S."/>
            <person name="Arias M.C."/>
            <person name="Ball S.G."/>
            <person name="Gile G.H."/>
            <person name="Hirakawa Y."/>
            <person name="Hopkins J.F."/>
            <person name="Kuo A."/>
            <person name="Rensing S.A."/>
            <person name="Schmutz J."/>
            <person name="Symeonidi A."/>
            <person name="Elias M."/>
            <person name="Eveleigh R.J."/>
            <person name="Herman E.K."/>
            <person name="Klute M.J."/>
            <person name="Nakayama T."/>
            <person name="Obornik M."/>
            <person name="Reyes-Prieto A."/>
            <person name="Armbrust E.V."/>
            <person name="Aves S.J."/>
            <person name="Beiko R.G."/>
            <person name="Coutinho P."/>
            <person name="Dacks J.B."/>
            <person name="Durnford D.G."/>
            <person name="Fast N.M."/>
            <person name="Green B.R."/>
            <person name="Grisdale C.J."/>
            <person name="Hempel F."/>
            <person name="Henrissat B."/>
            <person name="Hoppner M.P."/>
            <person name="Ishida K."/>
            <person name="Kim E."/>
            <person name="Koreny L."/>
            <person name="Kroth P.G."/>
            <person name="Liu Y."/>
            <person name="Malik S.B."/>
            <person name="Maier U.G."/>
            <person name="McRose D."/>
            <person name="Mock T."/>
            <person name="Neilson J.A."/>
            <person name="Onodera N.T."/>
            <person name="Poole A.M."/>
            <person name="Pritham E.J."/>
            <person name="Richards T.A."/>
            <person name="Rocap G."/>
            <person name="Roy S.W."/>
            <person name="Sarai C."/>
            <person name="Schaack S."/>
            <person name="Shirato S."/>
            <person name="Slamovits C.H."/>
            <person name="Spencer D.F."/>
            <person name="Suzuki S."/>
            <person name="Worden A.Z."/>
            <person name="Zauner S."/>
            <person name="Barry K."/>
            <person name="Bell C."/>
            <person name="Bharti A.K."/>
            <person name="Crow J.A."/>
            <person name="Grimwood J."/>
            <person name="Kramer R."/>
            <person name="Lindquist E."/>
            <person name="Lucas S."/>
            <person name="Salamov A."/>
            <person name="McFadden G.I."/>
            <person name="Lane C.E."/>
            <person name="Keeling P.J."/>
            <person name="Gray M.W."/>
            <person name="Grigoriev I.V."/>
            <person name="Archibald J.M."/>
        </authorList>
    </citation>
    <scope>NUCLEOTIDE SEQUENCE</scope>
    <source>
        <strain evidence="2 4">CCMP2712</strain>
    </source>
</reference>
<dbReference type="PaxDb" id="55529-EKX40520"/>
<keyword evidence="4" id="KW-1185">Reference proteome</keyword>
<sequence>MAACSMDIQPDVAEEDEKSTTQCSTSADAGPPTKKARTKEAEELLYSVFHCSSSDDCSCRRNTTIDKQKESVVLQSSPEALLGIFRQLTRNSTEAQREDDDNKSALLEILRLRHEYAMHPEGWVARKKRANREITQRFAQRWGVADSGVMRSRVGASYQAEVPEWQGECEYTPENLFATTSFVCPEGHKEEVVQAFLASLEPLYKVQQDAHEDYVLRRKAERISYRDIGTFREFACERLCANNFVETAARQEIERAMHKPEAFEASLPYEVMKLQSDFSQISHTFRSLDLEFRTGKKFPSWARETREELWFLAEPERPGEADQGPVLLMETWKGEEDGEDRVANHWLQVRCECKRWVRILDYLRYMYTVCQDCEKVLCICPACTTPISLPKGSHVKGERHVE</sequence>
<organism evidence="2">
    <name type="scientific">Guillardia theta (strain CCMP2712)</name>
    <name type="common">Cryptophyte</name>
    <dbReference type="NCBI Taxonomy" id="905079"/>
    <lineage>
        <taxon>Eukaryota</taxon>
        <taxon>Cryptophyceae</taxon>
        <taxon>Pyrenomonadales</taxon>
        <taxon>Geminigeraceae</taxon>
        <taxon>Guillardia</taxon>
    </lineage>
</organism>
<dbReference type="KEGG" id="gtt:GUITHDRAFT_142632"/>
<evidence type="ECO:0000313" key="3">
    <source>
        <dbReference type="EnsemblProtists" id="EKX40520"/>
    </source>
</evidence>
<reference evidence="3" key="3">
    <citation type="submission" date="2016-03" db="UniProtKB">
        <authorList>
            <consortium name="EnsemblProtists"/>
        </authorList>
    </citation>
    <scope>IDENTIFICATION</scope>
</reference>
<gene>
    <name evidence="2" type="ORF">GUITHDRAFT_142632</name>
</gene>
<dbReference type="AlphaFoldDB" id="L1IXE2"/>
<evidence type="ECO:0000313" key="2">
    <source>
        <dbReference type="EMBL" id="EKX40520.1"/>
    </source>
</evidence>
<dbReference type="GeneID" id="17297219"/>
<proteinExistence type="predicted"/>
<dbReference type="Proteomes" id="UP000011087">
    <property type="component" value="Unassembled WGS sequence"/>
</dbReference>
<dbReference type="HOGENOM" id="CLU_685969_0_0_1"/>
<feature type="region of interest" description="Disordered" evidence="1">
    <location>
        <begin position="1"/>
        <end position="38"/>
    </location>
</feature>
<dbReference type="EMBL" id="JH993030">
    <property type="protein sequence ID" value="EKX40520.1"/>
    <property type="molecule type" value="Genomic_DNA"/>
</dbReference>
<reference evidence="4" key="2">
    <citation type="submission" date="2012-11" db="EMBL/GenBank/DDBJ databases">
        <authorList>
            <person name="Kuo A."/>
            <person name="Curtis B.A."/>
            <person name="Tanifuji G."/>
            <person name="Burki F."/>
            <person name="Gruber A."/>
            <person name="Irimia M."/>
            <person name="Maruyama S."/>
            <person name="Arias M.C."/>
            <person name="Ball S.G."/>
            <person name="Gile G.H."/>
            <person name="Hirakawa Y."/>
            <person name="Hopkins J.F."/>
            <person name="Rensing S.A."/>
            <person name="Schmutz J."/>
            <person name="Symeonidi A."/>
            <person name="Elias M."/>
            <person name="Eveleigh R.J."/>
            <person name="Herman E.K."/>
            <person name="Klute M.J."/>
            <person name="Nakayama T."/>
            <person name="Obornik M."/>
            <person name="Reyes-Prieto A."/>
            <person name="Armbrust E.V."/>
            <person name="Aves S.J."/>
            <person name="Beiko R.G."/>
            <person name="Coutinho P."/>
            <person name="Dacks J.B."/>
            <person name="Durnford D.G."/>
            <person name="Fast N.M."/>
            <person name="Green B.R."/>
            <person name="Grisdale C."/>
            <person name="Hempe F."/>
            <person name="Henrissat B."/>
            <person name="Hoppner M.P."/>
            <person name="Ishida K.-I."/>
            <person name="Kim E."/>
            <person name="Koreny L."/>
            <person name="Kroth P.G."/>
            <person name="Liu Y."/>
            <person name="Malik S.-B."/>
            <person name="Maier U.G."/>
            <person name="McRose D."/>
            <person name="Mock T."/>
            <person name="Neilson J.A."/>
            <person name="Onodera N.T."/>
            <person name="Poole A.M."/>
            <person name="Pritham E.J."/>
            <person name="Richards T.A."/>
            <person name="Rocap G."/>
            <person name="Roy S.W."/>
            <person name="Sarai C."/>
            <person name="Schaack S."/>
            <person name="Shirato S."/>
            <person name="Slamovits C.H."/>
            <person name="Spencer D.F."/>
            <person name="Suzuki S."/>
            <person name="Worden A.Z."/>
            <person name="Zauner S."/>
            <person name="Barry K."/>
            <person name="Bell C."/>
            <person name="Bharti A.K."/>
            <person name="Crow J.A."/>
            <person name="Grimwood J."/>
            <person name="Kramer R."/>
            <person name="Lindquist E."/>
            <person name="Lucas S."/>
            <person name="Salamov A."/>
            <person name="McFadden G.I."/>
            <person name="Lane C.E."/>
            <person name="Keeling P.J."/>
            <person name="Gray M.W."/>
            <person name="Grigoriev I.V."/>
            <person name="Archibald J.M."/>
        </authorList>
    </citation>
    <scope>NUCLEOTIDE SEQUENCE</scope>
    <source>
        <strain evidence="4">CCMP2712</strain>
    </source>
</reference>